<name>A0A835LT82_9MAGN</name>
<feature type="domain" description="CCHC-type" evidence="6">
    <location>
        <begin position="70"/>
        <end position="83"/>
    </location>
</feature>
<evidence type="ECO:0000259" key="6">
    <source>
        <dbReference type="PROSITE" id="PS50158"/>
    </source>
</evidence>
<keyword evidence="2" id="KW-0677">Repeat</keyword>
<dbReference type="GO" id="GO:0003676">
    <property type="term" value="F:nucleic acid binding"/>
    <property type="evidence" value="ECO:0007669"/>
    <property type="project" value="InterPro"/>
</dbReference>
<keyword evidence="8" id="KW-1185">Reference proteome</keyword>
<dbReference type="SUPFAM" id="SSF57756">
    <property type="entry name" value="Retrovirus zinc finger-like domains"/>
    <property type="match status" value="1"/>
</dbReference>
<dbReference type="EMBL" id="JADFTS010000005">
    <property type="protein sequence ID" value="KAF9607283.1"/>
    <property type="molecule type" value="Genomic_DNA"/>
</dbReference>
<dbReference type="Pfam" id="PF00098">
    <property type="entry name" value="zf-CCHC"/>
    <property type="match status" value="2"/>
</dbReference>
<dbReference type="InterPro" id="IPR036875">
    <property type="entry name" value="Znf_CCHC_sf"/>
</dbReference>
<comment type="caution">
    <text evidence="7">The sequence shown here is derived from an EMBL/GenBank/DDBJ whole genome shotgun (WGS) entry which is preliminary data.</text>
</comment>
<evidence type="ECO:0000256" key="2">
    <source>
        <dbReference type="ARBA" id="ARBA00022737"/>
    </source>
</evidence>
<dbReference type="PROSITE" id="PS50158">
    <property type="entry name" value="ZF_CCHC"/>
    <property type="match status" value="2"/>
</dbReference>
<keyword evidence="4" id="KW-0862">Zinc</keyword>
<dbReference type="PANTHER" id="PTHR47103:SF8">
    <property type="entry name" value="DNA-BINDING PROTEIN"/>
    <property type="match status" value="1"/>
</dbReference>
<dbReference type="InterPro" id="IPR023214">
    <property type="entry name" value="HAD_sf"/>
</dbReference>
<dbReference type="Gene3D" id="3.40.50.1000">
    <property type="entry name" value="HAD superfamily/HAD-like"/>
    <property type="match status" value="1"/>
</dbReference>
<dbReference type="Gene3D" id="1.20.1110.10">
    <property type="entry name" value="Calcium-transporting ATPase, transmembrane domain"/>
    <property type="match status" value="1"/>
</dbReference>
<dbReference type="InterPro" id="IPR001878">
    <property type="entry name" value="Znf_CCHC"/>
</dbReference>
<evidence type="ECO:0000256" key="5">
    <source>
        <dbReference type="PROSITE-ProRule" id="PRU00047"/>
    </source>
</evidence>
<dbReference type="AlphaFoldDB" id="A0A835LT82"/>
<dbReference type="GO" id="GO:0008270">
    <property type="term" value="F:zinc ion binding"/>
    <property type="evidence" value="ECO:0007669"/>
    <property type="project" value="UniProtKB-KW"/>
</dbReference>
<keyword evidence="3 5" id="KW-0863">Zinc-finger</keyword>
<dbReference type="OrthoDB" id="3863715at2759"/>
<gene>
    <name evidence="7" type="ORF">IFM89_033490</name>
</gene>
<organism evidence="7 8">
    <name type="scientific">Coptis chinensis</name>
    <dbReference type="NCBI Taxonomy" id="261450"/>
    <lineage>
        <taxon>Eukaryota</taxon>
        <taxon>Viridiplantae</taxon>
        <taxon>Streptophyta</taxon>
        <taxon>Embryophyta</taxon>
        <taxon>Tracheophyta</taxon>
        <taxon>Spermatophyta</taxon>
        <taxon>Magnoliopsida</taxon>
        <taxon>Ranunculales</taxon>
        <taxon>Ranunculaceae</taxon>
        <taxon>Coptidoideae</taxon>
        <taxon>Coptis</taxon>
    </lineage>
</organism>
<evidence type="ECO:0000313" key="8">
    <source>
        <dbReference type="Proteomes" id="UP000631114"/>
    </source>
</evidence>
<reference evidence="7 8" key="1">
    <citation type="submission" date="2020-10" db="EMBL/GenBank/DDBJ databases">
        <title>The Coptis chinensis genome and diversification of protoberbering-type alkaloids.</title>
        <authorList>
            <person name="Wang B."/>
            <person name="Shu S."/>
            <person name="Song C."/>
            <person name="Liu Y."/>
        </authorList>
    </citation>
    <scope>NUCLEOTIDE SEQUENCE [LARGE SCALE GENOMIC DNA]</scope>
    <source>
        <strain evidence="7">HL-2020</strain>
        <tissue evidence="7">Leaf</tissue>
    </source>
</reference>
<sequence>MVLADDNFNTIVYAVAEGRAIYNNKKAFIRYMISSNVGHTEMLDTSSTSLGQSGERGGGVRDSGYRDIVCRSCHQVGHMSRDCMGSLVICHNCGERGHMANECLSGRFMERAP</sequence>
<evidence type="ECO:0000256" key="1">
    <source>
        <dbReference type="ARBA" id="ARBA00022723"/>
    </source>
</evidence>
<dbReference type="SMART" id="SM00343">
    <property type="entry name" value="ZnF_C2HC"/>
    <property type="match status" value="2"/>
</dbReference>
<proteinExistence type="predicted"/>
<evidence type="ECO:0000256" key="4">
    <source>
        <dbReference type="ARBA" id="ARBA00022833"/>
    </source>
</evidence>
<dbReference type="Gene3D" id="4.10.60.10">
    <property type="entry name" value="Zinc finger, CCHC-type"/>
    <property type="match status" value="1"/>
</dbReference>
<keyword evidence="1" id="KW-0479">Metal-binding</keyword>
<accession>A0A835LT82</accession>
<evidence type="ECO:0000256" key="3">
    <source>
        <dbReference type="ARBA" id="ARBA00022771"/>
    </source>
</evidence>
<protein>
    <recommendedName>
        <fullName evidence="6">CCHC-type domain-containing protein</fullName>
    </recommendedName>
</protein>
<feature type="domain" description="CCHC-type" evidence="6">
    <location>
        <begin position="90"/>
        <end position="103"/>
    </location>
</feature>
<evidence type="ECO:0000313" key="7">
    <source>
        <dbReference type="EMBL" id="KAF9607283.1"/>
    </source>
</evidence>
<dbReference type="PANTHER" id="PTHR47103">
    <property type="entry name" value="DNA-BINDING PROTEIN"/>
    <property type="match status" value="1"/>
</dbReference>
<dbReference type="Proteomes" id="UP000631114">
    <property type="component" value="Unassembled WGS sequence"/>
</dbReference>